<accession>A0A940PL52</accession>
<dbReference type="Proteomes" id="UP000675163">
    <property type="component" value="Unassembled WGS sequence"/>
</dbReference>
<organism evidence="1 2">
    <name type="scientific">Leucobacter exalbidus</name>
    <dbReference type="NCBI Taxonomy" id="662960"/>
    <lineage>
        <taxon>Bacteria</taxon>
        <taxon>Bacillati</taxon>
        <taxon>Actinomycetota</taxon>
        <taxon>Actinomycetes</taxon>
        <taxon>Micrococcales</taxon>
        <taxon>Microbacteriaceae</taxon>
        <taxon>Leucobacter</taxon>
    </lineage>
</organism>
<proteinExistence type="predicted"/>
<comment type="caution">
    <text evidence="1">The sequence shown here is derived from an EMBL/GenBank/DDBJ whole genome shotgun (WGS) entry which is preliminary data.</text>
</comment>
<evidence type="ECO:0000313" key="1">
    <source>
        <dbReference type="EMBL" id="MBP1325942.1"/>
    </source>
</evidence>
<dbReference type="EMBL" id="JAFIDA010000001">
    <property type="protein sequence ID" value="MBP1325942.1"/>
    <property type="molecule type" value="Genomic_DNA"/>
</dbReference>
<protein>
    <submittedName>
        <fullName evidence="1">Uncharacterized protein</fullName>
    </submittedName>
</protein>
<sequence>MTDLDDATPQVGELTPSELTNRIELIGALSLAQRASGFLQLHDELVTELERSDQQPADATKSGGPHA</sequence>
<evidence type="ECO:0000313" key="2">
    <source>
        <dbReference type="Proteomes" id="UP000675163"/>
    </source>
</evidence>
<keyword evidence="2" id="KW-1185">Reference proteome</keyword>
<dbReference type="AlphaFoldDB" id="A0A940PL52"/>
<reference evidence="1" key="1">
    <citation type="submission" date="2021-02" db="EMBL/GenBank/DDBJ databases">
        <title>Sequencing the genomes of 1000 actinobacteria strains.</title>
        <authorList>
            <person name="Klenk H.-P."/>
        </authorList>
    </citation>
    <scope>NUCLEOTIDE SEQUENCE</scope>
    <source>
        <strain evidence="1">DSM 22850</strain>
    </source>
</reference>
<name>A0A940PL52_9MICO</name>
<gene>
    <name evidence="1" type="ORF">JOF28_001174</name>
</gene>
<dbReference type="RefSeq" id="WP_209707158.1">
    <property type="nucleotide sequence ID" value="NZ_JAFIDA010000001.1"/>
</dbReference>